<accession>Q47CD8</accession>
<dbReference type="EMBL" id="CP000089">
    <property type="protein sequence ID" value="AAZ47493.1"/>
    <property type="molecule type" value="Genomic_DNA"/>
</dbReference>
<dbReference type="HOGENOM" id="CLU_2492665_0_0_4"/>
<dbReference type="AlphaFoldDB" id="Q47CD8"/>
<dbReference type="STRING" id="159087.Daro_2763"/>
<reference evidence="1" key="1">
    <citation type="submission" date="2005-08" db="EMBL/GenBank/DDBJ databases">
        <title>Complete sequence of Dechloromonas aromatica RCB.</title>
        <authorList>
            <person name="Salinero K.K."/>
            <person name="Copeland A."/>
            <person name="Lucas S."/>
            <person name="Lapidus A."/>
            <person name="Barry K."/>
            <person name="Detter J.C."/>
            <person name="Glavina T."/>
            <person name="Hammon N."/>
            <person name="Israni S."/>
            <person name="Pitluck S."/>
            <person name="Di Bartolo G."/>
            <person name="Trong S."/>
            <person name="Schmutz J."/>
            <person name="Larimer F."/>
            <person name="Land M."/>
            <person name="Ivanova N."/>
            <person name="Richardson P."/>
        </authorList>
    </citation>
    <scope>NUCLEOTIDE SEQUENCE</scope>
    <source>
        <strain evidence="1">RCB</strain>
    </source>
</reference>
<evidence type="ECO:0000313" key="1">
    <source>
        <dbReference type="EMBL" id="AAZ47493.1"/>
    </source>
</evidence>
<gene>
    <name evidence="1" type="ordered locus">Daro_2763</name>
</gene>
<name>Q47CD8_DECAR</name>
<proteinExistence type="predicted"/>
<dbReference type="KEGG" id="dar:Daro_2763"/>
<protein>
    <submittedName>
        <fullName evidence="1">Uncharacterized protein</fullName>
    </submittedName>
</protein>
<sequence>MLTLDIDLLIHLGKENPADFESMKFLLIQKAIQSCAKPELAHKLQSAISTLQGDPKGRGATNLRQTIEEMNVDLRLLKYQGSVSGN</sequence>
<organism evidence="1">
    <name type="scientific">Dechloromonas aromatica (strain RCB)</name>
    <dbReference type="NCBI Taxonomy" id="159087"/>
    <lineage>
        <taxon>Bacteria</taxon>
        <taxon>Pseudomonadati</taxon>
        <taxon>Pseudomonadota</taxon>
        <taxon>Betaproteobacteria</taxon>
        <taxon>Rhodocyclales</taxon>
        <taxon>Azonexaceae</taxon>
        <taxon>Dechloromonas</taxon>
    </lineage>
</organism>